<evidence type="ECO:0000256" key="1">
    <source>
        <dbReference type="SAM" id="MobiDB-lite"/>
    </source>
</evidence>
<name>A0A5J5F534_9PEZI</name>
<keyword evidence="3" id="KW-1185">Reference proteome</keyword>
<comment type="caution">
    <text evidence="2">The sequence shown here is derived from an EMBL/GenBank/DDBJ whole genome shotgun (WGS) entry which is preliminary data.</text>
</comment>
<proteinExistence type="predicted"/>
<evidence type="ECO:0000313" key="3">
    <source>
        <dbReference type="Proteomes" id="UP000326924"/>
    </source>
</evidence>
<protein>
    <submittedName>
        <fullName evidence="2">Uncharacterized protein</fullName>
    </submittedName>
</protein>
<evidence type="ECO:0000313" key="2">
    <source>
        <dbReference type="EMBL" id="KAA8911453.1"/>
    </source>
</evidence>
<gene>
    <name evidence="2" type="ORF">FN846DRAFT_425306</name>
</gene>
<sequence length="161" mass="17412">MSVLGVLGVLVVLVVLLLLLLNEAFSNHGALILICIHVGYVWHSFTLGFRSLGIGRKAMRDNGWPLAGGVPSAQMLSLVCTCSTWCPFAESIFNNPVDVASRPSSTVGRAGADDPIPHPNHNASPRRAEFESQLELECCCCNGLCFFFQFPPPHHAPQLLS</sequence>
<dbReference type="EMBL" id="VXIS01000035">
    <property type="protein sequence ID" value="KAA8911453.1"/>
    <property type="molecule type" value="Genomic_DNA"/>
</dbReference>
<reference evidence="2 3" key="1">
    <citation type="submission" date="2019-09" db="EMBL/GenBank/DDBJ databases">
        <title>Draft genome of the ectomycorrhizal ascomycete Sphaerosporella brunnea.</title>
        <authorList>
            <consortium name="DOE Joint Genome Institute"/>
            <person name="Benucci G.M."/>
            <person name="Marozzi G."/>
            <person name="Antonielli L."/>
            <person name="Sanchez S."/>
            <person name="Marco P."/>
            <person name="Wang X."/>
            <person name="Falini L.B."/>
            <person name="Barry K."/>
            <person name="Haridas S."/>
            <person name="Lipzen A."/>
            <person name="Labutti K."/>
            <person name="Grigoriev I.V."/>
            <person name="Murat C."/>
            <person name="Martin F."/>
            <person name="Albertini E."/>
            <person name="Donnini D."/>
            <person name="Bonito G."/>
        </authorList>
    </citation>
    <scope>NUCLEOTIDE SEQUENCE [LARGE SCALE GENOMIC DNA]</scope>
    <source>
        <strain evidence="2 3">Sb_GMNB300</strain>
    </source>
</reference>
<dbReference type="InParanoid" id="A0A5J5F534"/>
<accession>A0A5J5F534</accession>
<organism evidence="2 3">
    <name type="scientific">Sphaerosporella brunnea</name>
    <dbReference type="NCBI Taxonomy" id="1250544"/>
    <lineage>
        <taxon>Eukaryota</taxon>
        <taxon>Fungi</taxon>
        <taxon>Dikarya</taxon>
        <taxon>Ascomycota</taxon>
        <taxon>Pezizomycotina</taxon>
        <taxon>Pezizomycetes</taxon>
        <taxon>Pezizales</taxon>
        <taxon>Pyronemataceae</taxon>
        <taxon>Sphaerosporella</taxon>
    </lineage>
</organism>
<dbReference type="Proteomes" id="UP000326924">
    <property type="component" value="Unassembled WGS sequence"/>
</dbReference>
<feature type="region of interest" description="Disordered" evidence="1">
    <location>
        <begin position="104"/>
        <end position="125"/>
    </location>
</feature>
<dbReference type="AlphaFoldDB" id="A0A5J5F534"/>